<dbReference type="GO" id="GO:0050482">
    <property type="term" value="P:arachidonate secretion"/>
    <property type="evidence" value="ECO:0007669"/>
    <property type="project" value="InterPro"/>
</dbReference>
<keyword evidence="8" id="KW-0106">Calcium</keyword>
<organism evidence="14">
    <name type="scientific">Megacormus gertschi</name>
    <dbReference type="NCBI Taxonomy" id="1843536"/>
    <lineage>
        <taxon>Eukaryota</taxon>
        <taxon>Metazoa</taxon>
        <taxon>Ecdysozoa</taxon>
        <taxon>Arthropoda</taxon>
        <taxon>Chelicerata</taxon>
        <taxon>Arachnida</taxon>
        <taxon>Scorpiones</taxon>
        <taxon>Iurida</taxon>
        <taxon>Chactoidea</taxon>
        <taxon>Euscorpiidae</taxon>
        <taxon>Megacorminae</taxon>
        <taxon>Megacormini</taxon>
        <taxon>Megacormus</taxon>
    </lineage>
</organism>
<feature type="chain" id="PRO_5013188922" evidence="12">
    <location>
        <begin position="20"/>
        <end position="240"/>
    </location>
</feature>
<dbReference type="PANTHER" id="PTHR12253">
    <property type="entry name" value="RH14732P"/>
    <property type="match status" value="1"/>
</dbReference>
<evidence type="ECO:0000256" key="1">
    <source>
        <dbReference type="ARBA" id="ARBA00001604"/>
    </source>
</evidence>
<keyword evidence="7" id="KW-0378">Hydrolase</keyword>
<comment type="similarity">
    <text evidence="4">Belongs to the phospholipase A2 family. Group III subfamily.</text>
</comment>
<sequence length="240" mass="26995">MRPEIKVLAFALLLSVNEALEADNELYLNFEPLPDQLDGFPETRAVHMQFTKRSEDGRELRTFEGCRILTSINEIAAEALRTPTHAIRRISKEELESYEGRCQHMPDSERVVWGTKWCGAGNIAKNYEDLGIFDNVDRCCRDHDHCENIPSGGTKYGLMNEGKYTLMRCKCEDALKKCLDSIPGIGAAVGVAGFKLVYFHIYANGCYHVKGCPETRSLRMDKCVAEYTGASGMAKWLNGR</sequence>
<feature type="signal peptide" evidence="12">
    <location>
        <begin position="1"/>
        <end position="19"/>
    </location>
</feature>
<evidence type="ECO:0000256" key="2">
    <source>
        <dbReference type="ARBA" id="ARBA00001913"/>
    </source>
</evidence>
<dbReference type="GO" id="GO:0046872">
    <property type="term" value="F:metal ion binding"/>
    <property type="evidence" value="ECO:0007669"/>
    <property type="project" value="UniProtKB-KW"/>
</dbReference>
<keyword evidence="11" id="KW-0865">Zymogen</keyword>
<dbReference type="Pfam" id="PF05826">
    <property type="entry name" value="Phospholip_A2_2"/>
    <property type="match status" value="1"/>
</dbReference>
<dbReference type="GO" id="GO:0006644">
    <property type="term" value="P:phospholipid metabolic process"/>
    <property type="evidence" value="ECO:0007669"/>
    <property type="project" value="InterPro"/>
</dbReference>
<dbReference type="GO" id="GO:0004623">
    <property type="term" value="F:phospholipase A2 activity"/>
    <property type="evidence" value="ECO:0007669"/>
    <property type="project" value="UniProtKB-EC"/>
</dbReference>
<dbReference type="SUPFAM" id="SSF48619">
    <property type="entry name" value="Phospholipase A2, PLA2"/>
    <property type="match status" value="1"/>
</dbReference>
<evidence type="ECO:0000256" key="7">
    <source>
        <dbReference type="ARBA" id="ARBA00022801"/>
    </source>
</evidence>
<comment type="cofactor">
    <cofactor evidence="2">
        <name>Ca(2+)</name>
        <dbReference type="ChEBI" id="CHEBI:29108"/>
    </cofactor>
</comment>
<evidence type="ECO:0000256" key="3">
    <source>
        <dbReference type="ARBA" id="ARBA00004613"/>
    </source>
</evidence>
<name>A0A224XEW7_9SCOR</name>
<dbReference type="AlphaFoldDB" id="A0A224XEW7"/>
<protein>
    <submittedName>
        <fullName evidence="14">Putative Phospholipase A2</fullName>
    </submittedName>
</protein>
<evidence type="ECO:0000256" key="5">
    <source>
        <dbReference type="ARBA" id="ARBA00022525"/>
    </source>
</evidence>
<proteinExistence type="inferred from homology"/>
<keyword evidence="6" id="KW-0479">Metal-binding</keyword>
<evidence type="ECO:0000256" key="10">
    <source>
        <dbReference type="ARBA" id="ARBA00023098"/>
    </source>
</evidence>
<evidence type="ECO:0000313" key="14">
    <source>
        <dbReference type="EMBL" id="JAW07093.1"/>
    </source>
</evidence>
<dbReference type="InterPro" id="IPR016090">
    <property type="entry name" value="PLA2-like_dom"/>
</dbReference>
<keyword evidence="5" id="KW-0964">Secreted</keyword>
<evidence type="ECO:0000256" key="12">
    <source>
        <dbReference type="SAM" id="SignalP"/>
    </source>
</evidence>
<keyword evidence="10" id="KW-0443">Lipid metabolism</keyword>
<dbReference type="InterPro" id="IPR036444">
    <property type="entry name" value="PLipase_A2_dom_sf"/>
</dbReference>
<evidence type="ECO:0000256" key="4">
    <source>
        <dbReference type="ARBA" id="ARBA00009659"/>
    </source>
</evidence>
<evidence type="ECO:0000256" key="9">
    <source>
        <dbReference type="ARBA" id="ARBA00022963"/>
    </source>
</evidence>
<comment type="catalytic activity">
    <reaction evidence="1">
        <text>a 1,2-diacyl-sn-glycero-3-phosphocholine + H2O = a 1-acyl-sn-glycero-3-phosphocholine + a fatty acid + H(+)</text>
        <dbReference type="Rhea" id="RHEA:15801"/>
        <dbReference type="ChEBI" id="CHEBI:15377"/>
        <dbReference type="ChEBI" id="CHEBI:15378"/>
        <dbReference type="ChEBI" id="CHEBI:28868"/>
        <dbReference type="ChEBI" id="CHEBI:57643"/>
        <dbReference type="ChEBI" id="CHEBI:58168"/>
        <dbReference type="EC" id="3.1.1.4"/>
    </reaction>
</comment>
<keyword evidence="12" id="KW-0732">Signal</keyword>
<evidence type="ECO:0000256" key="6">
    <source>
        <dbReference type="ARBA" id="ARBA00022723"/>
    </source>
</evidence>
<reference evidence="14" key="1">
    <citation type="submission" date="2016-10" db="EMBL/GenBank/DDBJ databases">
        <title>Venom proteomic and venom gland transcriptomic analyses of the scorpion Megacormus gertschi Diaz-Najera, 1966 (Scorpiones: Euscorpiidae: Megacorminae).</title>
        <authorList>
            <person name="Santibanez-Lopez C.E."/>
            <person name="Cid-Uribe J.I."/>
            <person name="Zamudio F.Z."/>
            <person name="Batista C.V."/>
            <person name="Ortiz E."/>
            <person name="Possani L.D."/>
        </authorList>
    </citation>
    <scope>NUCLEOTIDE SEQUENCE</scope>
    <source>
        <tissue evidence="14">Venom gland</tissue>
    </source>
</reference>
<dbReference type="GO" id="GO:0005576">
    <property type="term" value="C:extracellular region"/>
    <property type="evidence" value="ECO:0007669"/>
    <property type="project" value="UniProtKB-SubCell"/>
</dbReference>
<accession>A0A224XEW7</accession>
<keyword evidence="9" id="KW-0442">Lipid degradation</keyword>
<feature type="domain" description="Phospholipase A2-like central" evidence="13">
    <location>
        <begin position="112"/>
        <end position="208"/>
    </location>
</feature>
<dbReference type="EMBL" id="GFBG01000074">
    <property type="protein sequence ID" value="JAW07093.1"/>
    <property type="molecule type" value="Transcribed_RNA"/>
</dbReference>
<dbReference type="InterPro" id="IPR033113">
    <property type="entry name" value="PLA2_histidine"/>
</dbReference>
<evidence type="ECO:0000256" key="8">
    <source>
        <dbReference type="ARBA" id="ARBA00022837"/>
    </source>
</evidence>
<comment type="subcellular location">
    <subcellularLocation>
        <location evidence="3">Secreted</location>
    </subcellularLocation>
</comment>
<dbReference type="GO" id="GO:0016042">
    <property type="term" value="P:lipid catabolic process"/>
    <property type="evidence" value="ECO:0007669"/>
    <property type="project" value="UniProtKB-KW"/>
</dbReference>
<dbReference type="PROSITE" id="PS00118">
    <property type="entry name" value="PA2_HIS"/>
    <property type="match status" value="1"/>
</dbReference>
<evidence type="ECO:0000256" key="11">
    <source>
        <dbReference type="ARBA" id="ARBA00023145"/>
    </source>
</evidence>
<evidence type="ECO:0000259" key="13">
    <source>
        <dbReference type="Pfam" id="PF05826"/>
    </source>
</evidence>
<dbReference type="Gene3D" id="1.20.90.10">
    <property type="entry name" value="Phospholipase A2 domain"/>
    <property type="match status" value="1"/>
</dbReference>